<protein>
    <submittedName>
        <fullName evidence="3">Folate hydrolase 1</fullName>
    </submittedName>
</protein>
<reference evidence="3 4" key="1">
    <citation type="journal article" date="2005" name="Nature">
        <title>Initial sequence of the chimpanzee genome and comparison with the human genome.</title>
        <authorList>
            <consortium name="Chimpanzee sequencing and analysis consortium"/>
        </authorList>
    </citation>
    <scope>NUCLEOTIDE SEQUENCE [LARGE SCALE GENOMIC DNA]</scope>
</reference>
<dbReference type="Proteomes" id="UP000002277">
    <property type="component" value="Chromosome 11"/>
</dbReference>
<evidence type="ECO:0000256" key="1">
    <source>
        <dbReference type="SAM" id="MobiDB-lite"/>
    </source>
</evidence>
<dbReference type="Ensembl" id="ENSPTRT00000098493.1">
    <property type="protein sequence ID" value="ENSPTRP00000084099.1"/>
    <property type="gene ID" value="ENSPTRG00000004159.6"/>
</dbReference>
<evidence type="ECO:0000256" key="2">
    <source>
        <dbReference type="SAM" id="Phobius"/>
    </source>
</evidence>
<name>A0A2I3T4E8_PANTR</name>
<keyword evidence="2" id="KW-1133">Transmembrane helix</keyword>
<feature type="compositionally biased region" description="Basic and acidic residues" evidence="1">
    <location>
        <begin position="98"/>
        <end position="108"/>
    </location>
</feature>
<sequence length="131" mass="14824">MWNLLHETDSAVATARRPRWLCAGALVLAGGFFLLGFLFGWFIKSSNEATNITPKHNMKAFLDELKAENIKKRKNSTGGKSRKRDQGKFQSRNGSLFQKERKEGVLGREPSRHMKVREGQVPHLTVIVGLF</sequence>
<organism evidence="3 4">
    <name type="scientific">Pan troglodytes</name>
    <name type="common">Chimpanzee</name>
    <dbReference type="NCBI Taxonomy" id="9598"/>
    <lineage>
        <taxon>Eukaryota</taxon>
        <taxon>Metazoa</taxon>
        <taxon>Chordata</taxon>
        <taxon>Craniata</taxon>
        <taxon>Vertebrata</taxon>
        <taxon>Euteleostomi</taxon>
        <taxon>Mammalia</taxon>
        <taxon>Eutheria</taxon>
        <taxon>Euarchontoglires</taxon>
        <taxon>Primates</taxon>
        <taxon>Haplorrhini</taxon>
        <taxon>Catarrhini</taxon>
        <taxon>Hominidae</taxon>
        <taxon>Pan</taxon>
    </lineage>
</organism>
<proteinExistence type="predicted"/>
<reference evidence="3" key="3">
    <citation type="submission" date="2025-09" db="UniProtKB">
        <authorList>
            <consortium name="Ensembl"/>
        </authorList>
    </citation>
    <scope>IDENTIFICATION</scope>
</reference>
<keyword evidence="2" id="KW-0812">Transmembrane</keyword>
<dbReference type="EMBL" id="AC182841">
    <property type="status" value="NOT_ANNOTATED_CDS"/>
    <property type="molecule type" value="Genomic_DNA"/>
</dbReference>
<reference evidence="3" key="2">
    <citation type="submission" date="2025-08" db="UniProtKB">
        <authorList>
            <consortium name="Ensembl"/>
        </authorList>
    </citation>
    <scope>IDENTIFICATION</scope>
</reference>
<keyword evidence="4" id="KW-1185">Reference proteome</keyword>
<accession>A0A2I3T4E8</accession>
<gene>
    <name evidence="3" type="primary">FOLH1</name>
    <name evidence="3" type="synonym">LOC451475</name>
</gene>
<evidence type="ECO:0000313" key="3">
    <source>
        <dbReference type="Ensembl" id="ENSPTRP00000084099.1"/>
    </source>
</evidence>
<dbReference type="AlphaFoldDB" id="A0A2I3T4E8"/>
<feature type="compositionally biased region" description="Basic residues" evidence="1">
    <location>
        <begin position="71"/>
        <end position="85"/>
    </location>
</feature>
<evidence type="ECO:0000313" key="4">
    <source>
        <dbReference type="Proteomes" id="UP000002277"/>
    </source>
</evidence>
<feature type="transmembrane region" description="Helical" evidence="2">
    <location>
        <begin position="20"/>
        <end position="43"/>
    </location>
</feature>
<dbReference type="Bgee" id="ENSPTRG00000004159">
    <property type="expression patterns" value="Expressed in Brodmann (1909) area 10 and 21 other cell types or tissues"/>
</dbReference>
<dbReference type="GeneTree" id="ENSGT01030000234598"/>
<feature type="region of interest" description="Disordered" evidence="1">
    <location>
        <begin position="71"/>
        <end position="108"/>
    </location>
</feature>
<keyword evidence="2" id="KW-0472">Membrane</keyword>